<feature type="transmembrane region" description="Helical" evidence="7">
    <location>
        <begin position="349"/>
        <end position="371"/>
    </location>
</feature>
<evidence type="ECO:0000256" key="5">
    <source>
        <dbReference type="ARBA" id="ARBA00023136"/>
    </source>
</evidence>
<evidence type="ECO:0000256" key="6">
    <source>
        <dbReference type="SAM" id="MobiDB-lite"/>
    </source>
</evidence>
<feature type="compositionally biased region" description="Basic and acidic residues" evidence="6">
    <location>
        <begin position="8"/>
        <end position="29"/>
    </location>
</feature>
<dbReference type="AlphaFoldDB" id="A0A1W2TAE2"/>
<protein>
    <submittedName>
        <fullName evidence="9">Putative MFS general substrate transporter</fullName>
    </submittedName>
</protein>
<keyword evidence="5 7" id="KW-0472">Membrane</keyword>
<dbReference type="OMA" id="FWTVRRI"/>
<evidence type="ECO:0000313" key="9">
    <source>
        <dbReference type="EMBL" id="GAP82335.1"/>
    </source>
</evidence>
<dbReference type="InterPro" id="IPR036259">
    <property type="entry name" value="MFS_trans_sf"/>
</dbReference>
<evidence type="ECO:0000256" key="2">
    <source>
        <dbReference type="ARBA" id="ARBA00022448"/>
    </source>
</evidence>
<dbReference type="SUPFAM" id="SSF103473">
    <property type="entry name" value="MFS general substrate transporter"/>
    <property type="match status" value="1"/>
</dbReference>
<feature type="transmembrane region" description="Helical" evidence="7">
    <location>
        <begin position="175"/>
        <end position="193"/>
    </location>
</feature>
<dbReference type="Gene3D" id="1.20.1250.20">
    <property type="entry name" value="MFS general substrate transporter like domains"/>
    <property type="match status" value="1"/>
</dbReference>
<dbReference type="GO" id="GO:0016020">
    <property type="term" value="C:membrane"/>
    <property type="evidence" value="ECO:0007669"/>
    <property type="project" value="UniProtKB-SubCell"/>
</dbReference>
<evidence type="ECO:0000313" key="10">
    <source>
        <dbReference type="Proteomes" id="UP000054516"/>
    </source>
</evidence>
<name>A0A1W2TAE2_ROSNE</name>
<keyword evidence="10" id="KW-1185">Reference proteome</keyword>
<dbReference type="PROSITE" id="PS50850">
    <property type="entry name" value="MFS"/>
    <property type="match status" value="1"/>
</dbReference>
<sequence>MATIISGEHTRGKLGPDEIEAGGEKEDSGHSVPPPLGEPRDEKKFWFQRRKDYDPNAIATQPSVYDVADVRDQYMPRADWENAHRFDPLARWTWNEEYRVVRRIDLRIMVWVAIMFTAMELDRANLNQALADNFLDDMNLSTNDYNLGNSVYALSFLAGEFPSQLLAKWIGPDRYIPVQIILFSIVSASQFALSSKASFLACRSLLALLQGGFIPECVLYLSYFYKHHELTIRLSFFWTGMFTADILASIIAFGLLHLRGVEGYPGWRWLFLIEGLLTGTVGLLSFVMLPPGPTQTASWARGNGWFTAREESIMVNRIIRDDPSKGTMHNREPITFKLLWQSLTDVDLWPLYAIGLTFNIPTFSPQLYLTLSLRGLGFTTFQTNLLAIPYLVCKIINMLLLSVLAEVTGQLAASASIFQFWCLPFLIYLRVVDTTHASKWLTWAIISLLLAAPLAHPVQVGWISRNANTVRSRAVGAALYNMFLQAGVVISSNIYRADDAPLYRRGNSILLGILSLNVVLYIVAKSYYIWRNRSRAQKWDQMTQAERLVYLSENQGKGNKRLDFRLAS</sequence>
<dbReference type="Proteomes" id="UP000054516">
    <property type="component" value="Unassembled WGS sequence"/>
</dbReference>
<dbReference type="PANTHER" id="PTHR43791:SF65">
    <property type="entry name" value="MAJOR FACILITATOR SUPERFAMILY (MFS) PROFILE DOMAIN-CONTAINING PROTEIN-RELATED"/>
    <property type="match status" value="1"/>
</dbReference>
<feature type="transmembrane region" description="Helical" evidence="7">
    <location>
        <begin position="509"/>
        <end position="530"/>
    </location>
</feature>
<dbReference type="InterPro" id="IPR011701">
    <property type="entry name" value="MFS"/>
</dbReference>
<dbReference type="OrthoDB" id="1935484at2759"/>
<dbReference type="FunFam" id="1.20.1250.20:FF:000106">
    <property type="entry name" value="MFS transporter, putative"/>
    <property type="match status" value="1"/>
</dbReference>
<feature type="transmembrane region" description="Helical" evidence="7">
    <location>
        <begin position="478"/>
        <end position="497"/>
    </location>
</feature>
<feature type="transmembrane region" description="Helical" evidence="7">
    <location>
        <begin position="383"/>
        <end position="405"/>
    </location>
</feature>
<feature type="transmembrane region" description="Helical" evidence="7">
    <location>
        <begin position="440"/>
        <end position="458"/>
    </location>
</feature>
<accession>A0A1W2TAE2</accession>
<organism evidence="9">
    <name type="scientific">Rosellinia necatrix</name>
    <name type="common">White root-rot fungus</name>
    <dbReference type="NCBI Taxonomy" id="77044"/>
    <lineage>
        <taxon>Eukaryota</taxon>
        <taxon>Fungi</taxon>
        <taxon>Dikarya</taxon>
        <taxon>Ascomycota</taxon>
        <taxon>Pezizomycotina</taxon>
        <taxon>Sordariomycetes</taxon>
        <taxon>Xylariomycetidae</taxon>
        <taxon>Xylariales</taxon>
        <taxon>Xylariaceae</taxon>
        <taxon>Rosellinia</taxon>
    </lineage>
</organism>
<reference evidence="9" key="1">
    <citation type="submission" date="2016-03" db="EMBL/GenBank/DDBJ databases">
        <title>Draft genome sequence of Rosellinia necatrix.</title>
        <authorList>
            <person name="Kanematsu S."/>
        </authorList>
    </citation>
    <scope>NUCLEOTIDE SEQUENCE [LARGE SCALE GENOMIC DNA]</scope>
    <source>
        <strain evidence="9">W97</strain>
    </source>
</reference>
<evidence type="ECO:0000256" key="4">
    <source>
        <dbReference type="ARBA" id="ARBA00022989"/>
    </source>
</evidence>
<evidence type="ECO:0000256" key="3">
    <source>
        <dbReference type="ARBA" id="ARBA00022692"/>
    </source>
</evidence>
<comment type="subcellular location">
    <subcellularLocation>
        <location evidence="1">Membrane</location>
        <topology evidence="1">Multi-pass membrane protein</topology>
    </subcellularLocation>
</comment>
<keyword evidence="4 7" id="KW-1133">Transmembrane helix</keyword>
<dbReference type="EMBL" id="DF977496">
    <property type="protein sequence ID" value="GAP82335.1"/>
    <property type="molecule type" value="Genomic_DNA"/>
</dbReference>
<keyword evidence="3 7" id="KW-0812">Transmembrane</keyword>
<proteinExistence type="predicted"/>
<dbReference type="Pfam" id="PF07690">
    <property type="entry name" value="MFS_1"/>
    <property type="match status" value="1"/>
</dbReference>
<gene>
    <name evidence="9" type="ORF">SAMD00023353_5100050</name>
</gene>
<dbReference type="PANTHER" id="PTHR43791">
    <property type="entry name" value="PERMEASE-RELATED"/>
    <property type="match status" value="1"/>
</dbReference>
<evidence type="ECO:0000256" key="1">
    <source>
        <dbReference type="ARBA" id="ARBA00004141"/>
    </source>
</evidence>
<feature type="region of interest" description="Disordered" evidence="6">
    <location>
        <begin position="1"/>
        <end position="41"/>
    </location>
</feature>
<feature type="transmembrane region" description="Helical" evidence="7">
    <location>
        <begin position="205"/>
        <end position="225"/>
    </location>
</feature>
<evidence type="ECO:0000259" key="8">
    <source>
        <dbReference type="PROSITE" id="PS50850"/>
    </source>
</evidence>
<evidence type="ECO:0000256" key="7">
    <source>
        <dbReference type="SAM" id="Phobius"/>
    </source>
</evidence>
<dbReference type="InterPro" id="IPR020846">
    <property type="entry name" value="MFS_dom"/>
</dbReference>
<feature type="transmembrane region" description="Helical" evidence="7">
    <location>
        <begin position="237"/>
        <end position="258"/>
    </location>
</feature>
<dbReference type="GO" id="GO:0022857">
    <property type="term" value="F:transmembrane transporter activity"/>
    <property type="evidence" value="ECO:0007669"/>
    <property type="project" value="InterPro"/>
</dbReference>
<feature type="transmembrane region" description="Helical" evidence="7">
    <location>
        <begin position="411"/>
        <end position="428"/>
    </location>
</feature>
<keyword evidence="2" id="KW-0813">Transport</keyword>
<feature type="transmembrane region" description="Helical" evidence="7">
    <location>
        <begin position="270"/>
        <end position="289"/>
    </location>
</feature>
<feature type="domain" description="Major facilitator superfamily (MFS) profile" evidence="8">
    <location>
        <begin position="108"/>
        <end position="533"/>
    </location>
</feature>